<comment type="similarity">
    <text evidence="1">Belongs to the IMPDH/GMPR family.</text>
</comment>
<keyword evidence="3" id="KW-0520">NAD</keyword>
<dbReference type="Pfam" id="PF00478">
    <property type="entry name" value="IMPDH"/>
    <property type="match status" value="1"/>
</dbReference>
<name>A0A0V8M4T1_9CHLR</name>
<evidence type="ECO:0000256" key="1">
    <source>
        <dbReference type="ARBA" id="ARBA00005502"/>
    </source>
</evidence>
<dbReference type="EMBL" id="CP141531">
    <property type="protein sequence ID" value="WRO07946.1"/>
    <property type="molecule type" value="Genomic_DNA"/>
</dbReference>
<reference evidence="5 7" key="1">
    <citation type="journal article" date="2015" name="Sci. Rep.">
        <title>A comparative genomics and reductive dehalogenase gene transcription study of two chloroethene-respiring bacteria, Dehalococcoides mccartyi strains MB and 11a.</title>
        <authorList>
            <person name="Low A."/>
            <person name="Shen Z."/>
            <person name="Cheng D."/>
            <person name="Rogers M.J."/>
            <person name="Lee P.K."/>
            <person name="He J."/>
        </authorList>
    </citation>
    <scope>NUCLEOTIDE SEQUENCE [LARGE SCALE GENOMIC DNA]</scope>
    <source>
        <strain evidence="5 7">MB</strain>
    </source>
</reference>
<dbReference type="PANTHER" id="PTHR11911">
    <property type="entry name" value="INOSINE-5-MONOPHOSPHATE DEHYDROGENASE RELATED"/>
    <property type="match status" value="1"/>
</dbReference>
<proteinExistence type="inferred from homology"/>
<evidence type="ECO:0000313" key="6">
    <source>
        <dbReference type="EMBL" id="WRO07946.1"/>
    </source>
</evidence>
<dbReference type="GO" id="GO:0006183">
    <property type="term" value="P:GTP biosynthetic process"/>
    <property type="evidence" value="ECO:0007669"/>
    <property type="project" value="TreeGrafter"/>
</dbReference>
<dbReference type="InterPro" id="IPR005992">
    <property type="entry name" value="IMP_DH-rel2"/>
</dbReference>
<dbReference type="GeneID" id="3230287"/>
<protein>
    <submittedName>
        <fullName evidence="6">GuaB3 family IMP dehydrogenase-related protein</fullName>
    </submittedName>
    <submittedName>
        <fullName evidence="5">Inosine-5-monophosphate dehydrogenase</fullName>
        <ecNumber evidence="5">1.1.1.205</ecNumber>
    </submittedName>
</protein>
<dbReference type="SUPFAM" id="SSF51412">
    <property type="entry name" value="Inosine monophosphate dehydrogenase (IMPDH)"/>
    <property type="match status" value="1"/>
</dbReference>
<dbReference type="NCBIfam" id="TIGR01304">
    <property type="entry name" value="IMP_DH_rel_2"/>
    <property type="match status" value="1"/>
</dbReference>
<dbReference type="eggNOG" id="COG0516">
    <property type="taxonomic scope" value="Bacteria"/>
</dbReference>
<evidence type="ECO:0000313" key="7">
    <source>
        <dbReference type="Proteomes" id="UP000053577"/>
    </source>
</evidence>
<dbReference type="InterPro" id="IPR005990">
    <property type="entry name" value="IMP_DH"/>
</dbReference>
<evidence type="ECO:0000256" key="2">
    <source>
        <dbReference type="ARBA" id="ARBA00023002"/>
    </source>
</evidence>
<sequence>MTVPEFKTLRRTYGFDEVAIVPGGLTVNPEQVEIDFKIGNINFSIPFIASAMDAVTNVDTAVAMSKMGGLSVLHLEGIYTRYENPQEILDQIISKPIDEVTAFMQKVYTAEPIKEHLIAKRVSEIKAKGGICAVSIMPANAKKLAPVAVEAGADIISVASTVTSARHVSKSSHGLIFEEFVKMIKVPVLVGNCVSYQACLELMRTGVHGVIIGVGPGAACTSREVLGIGVPQITASMDCAAARETYYKETGRYVPIITDGGFKKGGDVCKAICAGADAVMLGSPFAKAAEAPGRGYHWGMSHPHPSLPRGTRIKVGTTGSLEQILFGPTSVTDGTQNMVGALKTSMGVCGASNIREMQQVEMVIAPAITTEGKSYQLSKCQ</sequence>
<evidence type="ECO:0000256" key="3">
    <source>
        <dbReference type="ARBA" id="ARBA00023027"/>
    </source>
</evidence>
<dbReference type="AlphaFoldDB" id="A0A0V8M4T1"/>
<dbReference type="Proteomes" id="UP000053577">
    <property type="component" value="Unassembled WGS sequence"/>
</dbReference>
<dbReference type="SMART" id="SM01240">
    <property type="entry name" value="IMPDH"/>
    <property type="match status" value="1"/>
</dbReference>
<dbReference type="RefSeq" id="WP_010936162.1">
    <property type="nucleotide sequence ID" value="NZ_CP141531.1"/>
</dbReference>
<dbReference type="GO" id="GO:0003938">
    <property type="term" value="F:IMP dehydrogenase activity"/>
    <property type="evidence" value="ECO:0007669"/>
    <property type="project" value="UniProtKB-EC"/>
</dbReference>
<dbReference type="PATRIC" id="fig|61435.5.peg.434"/>
<dbReference type="EC" id="1.1.1.205" evidence="5"/>
<dbReference type="InterPro" id="IPR013785">
    <property type="entry name" value="Aldolase_TIM"/>
</dbReference>
<evidence type="ECO:0000313" key="5">
    <source>
        <dbReference type="EMBL" id="KSV18797.1"/>
    </source>
</evidence>
<reference evidence="6" key="2">
    <citation type="submission" date="2023-12" db="EMBL/GenBank/DDBJ databases">
        <title>Isolation of organohalide respiring bacteria Dehalococcoides mccartyi strain GPTCE1 in groundwater collected near a chemical plant in Suzhou, China.</title>
        <authorList>
            <person name="Liu G."/>
        </authorList>
    </citation>
    <scope>NUCLEOTIDE SEQUENCE</scope>
    <source>
        <strain evidence="6">GPTCE1</strain>
    </source>
</reference>
<dbReference type="Gene3D" id="3.20.20.70">
    <property type="entry name" value="Aldolase class I"/>
    <property type="match status" value="1"/>
</dbReference>
<evidence type="ECO:0000259" key="4">
    <source>
        <dbReference type="Pfam" id="PF00478"/>
    </source>
</evidence>
<dbReference type="InterPro" id="IPR001093">
    <property type="entry name" value="IMP_DH_GMPRt"/>
</dbReference>
<dbReference type="EMBL" id="JGYD01000010">
    <property type="protein sequence ID" value="KSV18797.1"/>
    <property type="molecule type" value="Genomic_DNA"/>
</dbReference>
<dbReference type="OrthoDB" id="9805398at2"/>
<gene>
    <name evidence="5" type="ORF">DA01_02135</name>
    <name evidence="6" type="ORF">VLL09_03390</name>
</gene>
<dbReference type="Proteomes" id="UP001327986">
    <property type="component" value="Chromosome"/>
</dbReference>
<feature type="domain" description="IMP dehydrogenase/GMP reductase" evidence="4">
    <location>
        <begin position="13"/>
        <end position="294"/>
    </location>
</feature>
<dbReference type="PANTHER" id="PTHR11911:SF85">
    <property type="entry name" value="INOSINE-5'-MONOPHOSPHATE DEHYDROGENASE"/>
    <property type="match status" value="1"/>
</dbReference>
<keyword evidence="2 5" id="KW-0560">Oxidoreductase</keyword>
<organism evidence="5 7">
    <name type="scientific">Dehalococcoides mccartyi</name>
    <dbReference type="NCBI Taxonomy" id="61435"/>
    <lineage>
        <taxon>Bacteria</taxon>
        <taxon>Bacillati</taxon>
        <taxon>Chloroflexota</taxon>
        <taxon>Dehalococcoidia</taxon>
        <taxon>Dehalococcoidales</taxon>
        <taxon>Dehalococcoidaceae</taxon>
        <taxon>Dehalococcoides</taxon>
    </lineage>
</organism>
<accession>A0A0V8M4T1</accession>
<dbReference type="CDD" id="cd00381">
    <property type="entry name" value="IMPDH"/>
    <property type="match status" value="1"/>
</dbReference>